<keyword evidence="3" id="KW-0805">Transcription regulation</keyword>
<dbReference type="Pfam" id="PF13873">
    <property type="entry name" value="Myb_DNA-bind_5"/>
    <property type="match status" value="1"/>
</dbReference>
<feature type="domain" description="Myb/SANT-like DNA-binding" evidence="7">
    <location>
        <begin position="3"/>
        <end position="63"/>
    </location>
</feature>
<organism evidence="8">
    <name type="scientific">Cacopsylla melanoneura</name>
    <dbReference type="NCBI Taxonomy" id="428564"/>
    <lineage>
        <taxon>Eukaryota</taxon>
        <taxon>Metazoa</taxon>
        <taxon>Ecdysozoa</taxon>
        <taxon>Arthropoda</taxon>
        <taxon>Hexapoda</taxon>
        <taxon>Insecta</taxon>
        <taxon>Pterygota</taxon>
        <taxon>Neoptera</taxon>
        <taxon>Paraneoptera</taxon>
        <taxon>Hemiptera</taxon>
        <taxon>Sternorrhyncha</taxon>
        <taxon>Psylloidea</taxon>
        <taxon>Psyllidae</taxon>
        <taxon>Psyllinae</taxon>
        <taxon>Cacopsylla</taxon>
    </lineage>
</organism>
<proteinExistence type="predicted"/>
<comment type="function">
    <text evidence="5">Involved in transvection phenomena (= synapsis-dependent gene expression), where the synaptic pairing of chromosomes carrying genes with which zeste interacts influences the expression of these genes. Zeste binds to DNA and stimulates transcription from a nearby promoter.</text>
</comment>
<keyword evidence="6" id="KW-1133">Transmembrane helix</keyword>
<dbReference type="EMBL" id="HBUF01223090">
    <property type="protein sequence ID" value="CAG6670314.1"/>
    <property type="molecule type" value="Transcribed_RNA"/>
</dbReference>
<accession>A0A8D8SI76</accession>
<sequence>MTHSRQEKLLVLRKIEDHKVVLFGKFDNHLTRQDKKKTWKEIFLSCQALGLFRGKEFTYLRDTFFPNLRKCTMVSLCVAGVVGNFEFINGLYGWILNLVRKMRSRSYEGSAKKHRLRTPHLRRHQLIQDNQRQYQIRNHFQRSRERNKTNVP</sequence>
<evidence type="ECO:0000256" key="1">
    <source>
        <dbReference type="ARBA" id="ARBA00011764"/>
    </source>
</evidence>
<evidence type="ECO:0000256" key="4">
    <source>
        <dbReference type="ARBA" id="ARBA00023163"/>
    </source>
</evidence>
<name>A0A8D8SI76_9HEMI</name>
<reference evidence="8" key="1">
    <citation type="submission" date="2021-05" db="EMBL/GenBank/DDBJ databases">
        <authorList>
            <person name="Alioto T."/>
            <person name="Alioto T."/>
            <person name="Gomez Garrido J."/>
        </authorList>
    </citation>
    <scope>NUCLEOTIDE SEQUENCE</scope>
</reference>
<dbReference type="InterPro" id="IPR028002">
    <property type="entry name" value="Myb_DNA-bind_5"/>
</dbReference>
<evidence type="ECO:0000259" key="7">
    <source>
        <dbReference type="Pfam" id="PF13873"/>
    </source>
</evidence>
<evidence type="ECO:0000256" key="2">
    <source>
        <dbReference type="ARBA" id="ARBA00016807"/>
    </source>
</evidence>
<protein>
    <recommendedName>
        <fullName evidence="2">Regulatory protein zeste</fullName>
    </recommendedName>
</protein>
<feature type="transmembrane region" description="Helical" evidence="6">
    <location>
        <begin position="73"/>
        <end position="95"/>
    </location>
</feature>
<keyword evidence="6" id="KW-0812">Transmembrane</keyword>
<evidence type="ECO:0000313" key="8">
    <source>
        <dbReference type="EMBL" id="CAG6670314.1"/>
    </source>
</evidence>
<comment type="subunit">
    <text evidence="1">Self-associates forming complexes of several hundred monomers.</text>
</comment>
<evidence type="ECO:0000256" key="3">
    <source>
        <dbReference type="ARBA" id="ARBA00023015"/>
    </source>
</evidence>
<evidence type="ECO:0000256" key="6">
    <source>
        <dbReference type="SAM" id="Phobius"/>
    </source>
</evidence>
<dbReference type="AlphaFoldDB" id="A0A8D8SI76"/>
<keyword evidence="6" id="KW-0472">Membrane</keyword>
<evidence type="ECO:0000256" key="5">
    <source>
        <dbReference type="ARBA" id="ARBA00025466"/>
    </source>
</evidence>
<keyword evidence="4" id="KW-0804">Transcription</keyword>